<dbReference type="AlphaFoldDB" id="A0A4S8LP22"/>
<evidence type="ECO:0000313" key="1">
    <source>
        <dbReference type="EMBL" id="THU91109.1"/>
    </source>
</evidence>
<dbReference type="Proteomes" id="UP000297245">
    <property type="component" value="Unassembled WGS sequence"/>
</dbReference>
<dbReference type="InterPro" id="IPR009057">
    <property type="entry name" value="Homeodomain-like_sf"/>
</dbReference>
<evidence type="ECO:0000313" key="2">
    <source>
        <dbReference type="Proteomes" id="UP000297245"/>
    </source>
</evidence>
<reference evidence="1 2" key="1">
    <citation type="journal article" date="2019" name="Nat. Ecol. Evol.">
        <title>Megaphylogeny resolves global patterns of mushroom evolution.</title>
        <authorList>
            <person name="Varga T."/>
            <person name="Krizsan K."/>
            <person name="Foldi C."/>
            <person name="Dima B."/>
            <person name="Sanchez-Garcia M."/>
            <person name="Sanchez-Ramirez S."/>
            <person name="Szollosi G.J."/>
            <person name="Szarkandi J.G."/>
            <person name="Papp V."/>
            <person name="Albert L."/>
            <person name="Andreopoulos W."/>
            <person name="Angelini C."/>
            <person name="Antonin V."/>
            <person name="Barry K.W."/>
            <person name="Bougher N.L."/>
            <person name="Buchanan P."/>
            <person name="Buyck B."/>
            <person name="Bense V."/>
            <person name="Catcheside P."/>
            <person name="Chovatia M."/>
            <person name="Cooper J."/>
            <person name="Damon W."/>
            <person name="Desjardin D."/>
            <person name="Finy P."/>
            <person name="Geml J."/>
            <person name="Haridas S."/>
            <person name="Hughes K."/>
            <person name="Justo A."/>
            <person name="Karasinski D."/>
            <person name="Kautmanova I."/>
            <person name="Kiss B."/>
            <person name="Kocsube S."/>
            <person name="Kotiranta H."/>
            <person name="LaButti K.M."/>
            <person name="Lechner B.E."/>
            <person name="Liimatainen K."/>
            <person name="Lipzen A."/>
            <person name="Lukacs Z."/>
            <person name="Mihaltcheva S."/>
            <person name="Morgado L.N."/>
            <person name="Niskanen T."/>
            <person name="Noordeloos M.E."/>
            <person name="Ohm R.A."/>
            <person name="Ortiz-Santana B."/>
            <person name="Ovrebo C."/>
            <person name="Racz N."/>
            <person name="Riley R."/>
            <person name="Savchenko A."/>
            <person name="Shiryaev A."/>
            <person name="Soop K."/>
            <person name="Spirin V."/>
            <person name="Szebenyi C."/>
            <person name="Tomsovsky M."/>
            <person name="Tulloss R.E."/>
            <person name="Uehling J."/>
            <person name="Grigoriev I.V."/>
            <person name="Vagvolgyi C."/>
            <person name="Papp T."/>
            <person name="Martin F.M."/>
            <person name="Miettinen O."/>
            <person name="Hibbett D.S."/>
            <person name="Nagy L.G."/>
        </authorList>
    </citation>
    <scope>NUCLEOTIDE SEQUENCE [LARGE SCALE GENOMIC DNA]</scope>
    <source>
        <strain evidence="1 2">CBS 962.96</strain>
    </source>
</reference>
<proteinExistence type="predicted"/>
<dbReference type="EMBL" id="ML179315">
    <property type="protein sequence ID" value="THU91109.1"/>
    <property type="molecule type" value="Genomic_DNA"/>
</dbReference>
<sequence length="182" mass="21384">MFLEALNHQRMWRPIVPFNFSHFHQYLSISARTKSATVTDPVHVKINHSHVLTTTMVRGRPLSEDLRCSLIHMGCHLPLEDVVTYSGIPRRTVQHIFEDYRREGHVRCTRIMEAWGRARKIDRAKAALLTGLIRFRPDYYLEELREELEVRIGEIVDESTIWRALRLKGFTMKKVPHTVLTI</sequence>
<name>A0A4S8LP22_DENBC</name>
<protein>
    <submittedName>
        <fullName evidence="1">Uncharacterized protein</fullName>
    </submittedName>
</protein>
<keyword evidence="2" id="KW-1185">Reference proteome</keyword>
<organism evidence="1 2">
    <name type="scientific">Dendrothele bispora (strain CBS 962.96)</name>
    <dbReference type="NCBI Taxonomy" id="1314807"/>
    <lineage>
        <taxon>Eukaryota</taxon>
        <taxon>Fungi</taxon>
        <taxon>Dikarya</taxon>
        <taxon>Basidiomycota</taxon>
        <taxon>Agaricomycotina</taxon>
        <taxon>Agaricomycetes</taxon>
        <taxon>Agaricomycetidae</taxon>
        <taxon>Agaricales</taxon>
        <taxon>Agaricales incertae sedis</taxon>
        <taxon>Dendrothele</taxon>
    </lineage>
</organism>
<dbReference type="OrthoDB" id="3264182at2759"/>
<gene>
    <name evidence="1" type="ORF">K435DRAFT_801502</name>
</gene>
<dbReference type="SUPFAM" id="SSF46689">
    <property type="entry name" value="Homeodomain-like"/>
    <property type="match status" value="1"/>
</dbReference>
<accession>A0A4S8LP22</accession>